<evidence type="ECO:0000256" key="1">
    <source>
        <dbReference type="ARBA" id="ARBA00000185"/>
    </source>
</evidence>
<dbReference type="GO" id="GO:0006265">
    <property type="term" value="P:DNA topological change"/>
    <property type="evidence" value="ECO:0007669"/>
    <property type="project" value="InterPro"/>
</dbReference>
<feature type="domain" description="Toprim" evidence="13">
    <location>
        <begin position="398"/>
        <end position="508"/>
    </location>
</feature>
<dbReference type="InterPro" id="IPR000565">
    <property type="entry name" value="Topo_IIA_B"/>
</dbReference>
<dbReference type="FunFam" id="3.40.50.670:FF:000006">
    <property type="entry name" value="DNA topoisomerase (ATP-hydrolyzing)"/>
    <property type="match status" value="1"/>
</dbReference>
<keyword evidence="8" id="KW-0799">Topoisomerase</keyword>
<dbReference type="Gene3D" id="3.40.50.670">
    <property type="match status" value="1"/>
</dbReference>
<dbReference type="PANTHER" id="PTHR45866:SF2">
    <property type="entry name" value="DNA TOPOISOMERASE (ATP-HYDROLYZING)"/>
    <property type="match status" value="1"/>
</dbReference>
<comment type="subunit">
    <text evidence="11">Heterotetramer composed of ParC and ParE.</text>
</comment>
<dbReference type="CDD" id="cd00822">
    <property type="entry name" value="TopoII_Trans_DNA_gyrase"/>
    <property type="match status" value="1"/>
</dbReference>
<dbReference type="InterPro" id="IPR001241">
    <property type="entry name" value="Topo_IIA"/>
</dbReference>
<evidence type="ECO:0000256" key="7">
    <source>
        <dbReference type="ARBA" id="ARBA00022842"/>
    </source>
</evidence>
<reference evidence="15" key="1">
    <citation type="submission" date="2015-01" db="EMBL/GenBank/DDBJ databases">
        <authorList>
            <person name="Manzoor Shahid"/>
            <person name="Zubair Saima"/>
        </authorList>
    </citation>
    <scope>NUCLEOTIDE SEQUENCE [LARGE SCALE GENOMIC DNA]</scope>
    <source>
        <strain evidence="15">V1</strain>
    </source>
</reference>
<dbReference type="SMART" id="SM00387">
    <property type="entry name" value="HATPase_c"/>
    <property type="match status" value="1"/>
</dbReference>
<accession>A0A0B7H056</accession>
<dbReference type="SUPFAM" id="SSF56719">
    <property type="entry name" value="Type II DNA topoisomerase"/>
    <property type="match status" value="1"/>
</dbReference>
<dbReference type="AlphaFoldDB" id="A0A0B7H056"/>
<dbReference type="InterPro" id="IPR013760">
    <property type="entry name" value="Topo_IIA-like_dom_sf"/>
</dbReference>
<keyword evidence="12" id="KW-0175">Coiled coil</keyword>
<dbReference type="InterPro" id="IPR014721">
    <property type="entry name" value="Ribsml_uS5_D2-typ_fold_subgr"/>
</dbReference>
<dbReference type="InterPro" id="IPR013506">
    <property type="entry name" value="Topo_IIA_bsu_dom2"/>
</dbReference>
<name>A0A0B7H056_TREPH</name>
<dbReference type="EMBL" id="CDNC01000023">
    <property type="protein sequence ID" value="CEM62311.1"/>
    <property type="molecule type" value="Genomic_DNA"/>
</dbReference>
<dbReference type="GO" id="GO:0003677">
    <property type="term" value="F:DNA binding"/>
    <property type="evidence" value="ECO:0007669"/>
    <property type="project" value="UniProtKB-KW"/>
</dbReference>
<comment type="cofactor">
    <cofactor evidence="2">
        <name>Mg(2+)</name>
        <dbReference type="ChEBI" id="CHEBI:18420"/>
    </cofactor>
</comment>
<evidence type="ECO:0000256" key="10">
    <source>
        <dbReference type="ARBA" id="ARBA00023235"/>
    </source>
</evidence>
<evidence type="ECO:0000256" key="12">
    <source>
        <dbReference type="SAM" id="Coils"/>
    </source>
</evidence>
<dbReference type="PROSITE" id="PS50880">
    <property type="entry name" value="TOPRIM"/>
    <property type="match status" value="1"/>
</dbReference>
<gene>
    <name evidence="14" type="primary">parE</name>
    <name evidence="14" type="ORF">TPHV1_30206</name>
</gene>
<dbReference type="GO" id="GO:0046872">
    <property type="term" value="F:metal ion binding"/>
    <property type="evidence" value="ECO:0007669"/>
    <property type="project" value="UniProtKB-KW"/>
</dbReference>
<evidence type="ECO:0000256" key="5">
    <source>
        <dbReference type="ARBA" id="ARBA00022741"/>
    </source>
</evidence>
<keyword evidence="15" id="KW-1185">Reference proteome</keyword>
<dbReference type="GO" id="GO:0003918">
    <property type="term" value="F:DNA topoisomerase type II (double strand cut, ATP-hydrolyzing) activity"/>
    <property type="evidence" value="ECO:0007669"/>
    <property type="project" value="UniProtKB-EC"/>
</dbReference>
<proteinExistence type="predicted"/>
<dbReference type="PANTHER" id="PTHR45866">
    <property type="entry name" value="DNA GYRASE/TOPOISOMERASE SUBUNIT B"/>
    <property type="match status" value="1"/>
</dbReference>
<dbReference type="PRINTS" id="PR00418">
    <property type="entry name" value="TPI2FAMILY"/>
</dbReference>
<dbReference type="Pfam" id="PF02518">
    <property type="entry name" value="HATPase_c"/>
    <property type="match status" value="1"/>
</dbReference>
<dbReference type="GO" id="GO:0005524">
    <property type="term" value="F:ATP binding"/>
    <property type="evidence" value="ECO:0007669"/>
    <property type="project" value="UniProtKB-KW"/>
</dbReference>
<keyword evidence="7" id="KW-0460">Magnesium</keyword>
<dbReference type="InterPro" id="IPR018522">
    <property type="entry name" value="TopoIIA_CS"/>
</dbReference>
<keyword evidence="4" id="KW-0479">Metal-binding</keyword>
<evidence type="ECO:0000259" key="13">
    <source>
        <dbReference type="PROSITE" id="PS50880"/>
    </source>
</evidence>
<evidence type="ECO:0000256" key="4">
    <source>
        <dbReference type="ARBA" id="ARBA00022723"/>
    </source>
</evidence>
<evidence type="ECO:0000256" key="9">
    <source>
        <dbReference type="ARBA" id="ARBA00023125"/>
    </source>
</evidence>
<dbReference type="SUPFAM" id="SSF54211">
    <property type="entry name" value="Ribosomal protein S5 domain 2-like"/>
    <property type="match status" value="1"/>
</dbReference>
<dbReference type="Proteomes" id="UP000042527">
    <property type="component" value="Unassembled WGS sequence"/>
</dbReference>
<dbReference type="InterPro" id="IPR020568">
    <property type="entry name" value="Ribosomal_Su5_D2-typ_SF"/>
</dbReference>
<dbReference type="SMART" id="SM00433">
    <property type="entry name" value="TOP2c"/>
    <property type="match status" value="1"/>
</dbReference>
<dbReference type="EC" id="5.6.2.2" evidence="3"/>
<evidence type="ECO:0000256" key="6">
    <source>
        <dbReference type="ARBA" id="ARBA00022840"/>
    </source>
</evidence>
<keyword evidence="5" id="KW-0547">Nucleotide-binding</keyword>
<dbReference type="FunFam" id="3.30.565.10:FF:000063">
    <property type="entry name" value="DNA topoisomerase (ATP-hydrolyzing)"/>
    <property type="match status" value="1"/>
</dbReference>
<protein>
    <recommendedName>
        <fullName evidence="3">DNA topoisomerase (ATP-hydrolyzing)</fullName>
        <ecNumber evidence="3">5.6.2.2</ecNumber>
    </recommendedName>
</protein>
<dbReference type="OrthoDB" id="9802808at2"/>
<evidence type="ECO:0000256" key="2">
    <source>
        <dbReference type="ARBA" id="ARBA00001946"/>
    </source>
</evidence>
<evidence type="ECO:0000256" key="11">
    <source>
        <dbReference type="ARBA" id="ARBA00063644"/>
    </source>
</evidence>
<dbReference type="Pfam" id="PF01751">
    <property type="entry name" value="Toprim"/>
    <property type="match status" value="1"/>
</dbReference>
<dbReference type="InterPro" id="IPR003594">
    <property type="entry name" value="HATPase_dom"/>
</dbReference>
<keyword evidence="6" id="KW-0067">ATP-binding</keyword>
<evidence type="ECO:0000313" key="15">
    <source>
        <dbReference type="Proteomes" id="UP000042527"/>
    </source>
</evidence>
<comment type="catalytic activity">
    <reaction evidence="1">
        <text>ATP-dependent breakage, passage and rejoining of double-stranded DNA.</text>
        <dbReference type="EC" id="5.6.2.2"/>
    </reaction>
</comment>
<dbReference type="Gene3D" id="3.30.565.10">
    <property type="entry name" value="Histidine kinase-like ATPase, C-terminal domain"/>
    <property type="match status" value="1"/>
</dbReference>
<dbReference type="CDD" id="cd01030">
    <property type="entry name" value="TOPRIM_TopoIIA_like"/>
    <property type="match status" value="1"/>
</dbReference>
<keyword evidence="9" id="KW-0238">DNA-binding</keyword>
<feature type="coiled-coil region" evidence="12">
    <location>
        <begin position="340"/>
        <end position="374"/>
    </location>
</feature>
<dbReference type="PRINTS" id="PR01159">
    <property type="entry name" value="DNAGYRASEB"/>
</dbReference>
<organism evidence="14 15">
    <name type="scientific">Treponema phagedenis</name>
    <dbReference type="NCBI Taxonomy" id="162"/>
    <lineage>
        <taxon>Bacteria</taxon>
        <taxon>Pseudomonadati</taxon>
        <taxon>Spirochaetota</taxon>
        <taxon>Spirochaetia</taxon>
        <taxon>Spirochaetales</taxon>
        <taxon>Treponemataceae</taxon>
        <taxon>Treponema</taxon>
    </lineage>
</organism>
<dbReference type="InterPro" id="IPR036890">
    <property type="entry name" value="HATPase_C_sf"/>
</dbReference>
<evidence type="ECO:0000256" key="8">
    <source>
        <dbReference type="ARBA" id="ARBA00023029"/>
    </source>
</evidence>
<dbReference type="InterPro" id="IPR013759">
    <property type="entry name" value="Topo_IIA_B_C"/>
</dbReference>
<sequence>MAAKNTYDESKIKTLSSLEHIRLRTGMYIGRLGNGSNPDDGIYILLKEVIDNSIDEFIMGNGNRIDVQLDGNKVIVRDYGRGIPLGKVVECVSVINTGAKYNDEVFQFSVGLNGVGTKAVNALSTHFRVVSIRDGKFSEAVFEQGSLKSQKQGATKPSIKNGTLVEFVPDEQIFGQYEFNRDFIEKRMWNYAYLNSGLLLTFNGAQFKSENGLLDLLNANVSGSTLYDVGYFKESRLEFAFSHTNNYGETYFSFVNGQYTSDGGTHLSAFKEGLLKGINEYFRKNYKSEDVREGTCAAVAVKIQAPIFESQTKNKLGNTEVRTWIVNDTKAAVVEWLQKNAEAARKMEEKIVANERLRTELNAVKKEARAAAKKIAIKIPKLKDCKFHLGDKLYGDETMIFITEGDSASGSMVSSRDVMVQAIFSLRGKPENMQGKKRAAIYKNAELYNMMMALGIENDIEGLRYSKIIIATDADNDGFHIRNLLLTFFLTYFEELITSGRIFILETPLFRVRSKKETIYCYSEKERDIAFKQLGAGAEITRFKGLGEISPSEFGQFIGKDIKLLLVTVQTLKKVPQILEFYMGKNTPQRKEFIMKNLLAEIDA</sequence>
<dbReference type="RefSeq" id="WP_044634758.1">
    <property type="nucleotide sequence ID" value="NZ_CDNC01000023.1"/>
</dbReference>
<dbReference type="InterPro" id="IPR006171">
    <property type="entry name" value="TOPRIM_dom"/>
</dbReference>
<evidence type="ECO:0000256" key="3">
    <source>
        <dbReference type="ARBA" id="ARBA00012895"/>
    </source>
</evidence>
<keyword evidence="10 14" id="KW-0413">Isomerase</keyword>
<dbReference type="Pfam" id="PF00204">
    <property type="entry name" value="DNA_gyraseB"/>
    <property type="match status" value="1"/>
</dbReference>
<dbReference type="SUPFAM" id="SSF55874">
    <property type="entry name" value="ATPase domain of HSP90 chaperone/DNA topoisomerase II/histidine kinase"/>
    <property type="match status" value="1"/>
</dbReference>
<dbReference type="PROSITE" id="PS00177">
    <property type="entry name" value="TOPOISOMERASE_II"/>
    <property type="match status" value="1"/>
</dbReference>
<dbReference type="Gene3D" id="3.30.230.10">
    <property type="match status" value="1"/>
</dbReference>
<evidence type="ECO:0000313" key="14">
    <source>
        <dbReference type="EMBL" id="CEM62311.1"/>
    </source>
</evidence>